<feature type="compositionally biased region" description="Low complexity" evidence="1">
    <location>
        <begin position="54"/>
        <end position="68"/>
    </location>
</feature>
<dbReference type="Proteomes" id="UP000799772">
    <property type="component" value="Unassembled WGS sequence"/>
</dbReference>
<evidence type="ECO:0000256" key="1">
    <source>
        <dbReference type="SAM" id="MobiDB-lite"/>
    </source>
</evidence>
<name>A0A9P4I775_9PEZI</name>
<gene>
    <name evidence="4" type="ORF">NA57DRAFT_59958</name>
</gene>
<dbReference type="Pfam" id="PF12754">
    <property type="entry name" value="Get5_N"/>
    <property type="match status" value="1"/>
</dbReference>
<proteinExistence type="predicted"/>
<accession>A0A9P4I775</accession>
<comment type="caution">
    <text evidence="4">The sequence shown here is derived from an EMBL/GenBank/DDBJ whole genome shotgun (WGS) entry which is preliminary data.</text>
</comment>
<dbReference type="Gene3D" id="1.10.286.70">
    <property type="entry name" value="Get5 dimerization domain"/>
    <property type="match status" value="1"/>
</dbReference>
<evidence type="ECO:0000313" key="5">
    <source>
        <dbReference type="Proteomes" id="UP000799772"/>
    </source>
</evidence>
<dbReference type="OrthoDB" id="5366541at2759"/>
<sequence length="239" mass="25272">MTELSFAKQFLTALDAKPVKISSDNVVDAKTYPAQSAYILPRLPNAKRRRTEPATDAQSATTDATAPSGGLTVTLKPMKAGNPTITLPSQAPTTSVYDLKTAYATQAGGLDTSKIKILRSRKPVPDSKSLADVLAEGGGAEGTSEKDLAKEIVVEFSVMLMPGAAAVTSPVSEKDKMDIDSTAPAAPVAQGASGVEVLKAEEFWGDLKGFLMQRIRDEGESEKLVKVFRGAWESSTARP</sequence>
<feature type="region of interest" description="Disordered" evidence="1">
    <location>
        <begin position="42"/>
        <end position="77"/>
    </location>
</feature>
<evidence type="ECO:0000259" key="2">
    <source>
        <dbReference type="Pfam" id="PF12754"/>
    </source>
</evidence>
<evidence type="ECO:0000313" key="4">
    <source>
        <dbReference type="EMBL" id="KAF2095219.1"/>
    </source>
</evidence>
<evidence type="ECO:0000259" key="3">
    <source>
        <dbReference type="Pfam" id="PF17183"/>
    </source>
</evidence>
<protein>
    <recommendedName>
        <fullName evidence="6">Ubiquitin-like domain-containing protein</fullName>
    </recommendedName>
</protein>
<feature type="domain" description="Get5 C-terminal" evidence="3">
    <location>
        <begin position="185"/>
        <end position="235"/>
    </location>
</feature>
<dbReference type="InterPro" id="IPR024737">
    <property type="entry name" value="Get5_N"/>
</dbReference>
<feature type="domain" description="Get5 N-terminal" evidence="2">
    <location>
        <begin position="6"/>
        <end position="163"/>
    </location>
</feature>
<reference evidence="4" key="1">
    <citation type="journal article" date="2020" name="Stud. Mycol.">
        <title>101 Dothideomycetes genomes: a test case for predicting lifestyles and emergence of pathogens.</title>
        <authorList>
            <person name="Haridas S."/>
            <person name="Albert R."/>
            <person name="Binder M."/>
            <person name="Bloem J."/>
            <person name="Labutti K."/>
            <person name="Salamov A."/>
            <person name="Andreopoulos B."/>
            <person name="Baker S."/>
            <person name="Barry K."/>
            <person name="Bills G."/>
            <person name="Bluhm B."/>
            <person name="Cannon C."/>
            <person name="Castanera R."/>
            <person name="Culley D."/>
            <person name="Daum C."/>
            <person name="Ezra D."/>
            <person name="Gonzalez J."/>
            <person name="Henrissat B."/>
            <person name="Kuo A."/>
            <person name="Liang C."/>
            <person name="Lipzen A."/>
            <person name="Lutzoni F."/>
            <person name="Magnuson J."/>
            <person name="Mondo S."/>
            <person name="Nolan M."/>
            <person name="Ohm R."/>
            <person name="Pangilinan J."/>
            <person name="Park H.-J."/>
            <person name="Ramirez L."/>
            <person name="Alfaro M."/>
            <person name="Sun H."/>
            <person name="Tritt A."/>
            <person name="Yoshinaga Y."/>
            <person name="Zwiers L.-H."/>
            <person name="Turgeon B."/>
            <person name="Goodwin S."/>
            <person name="Spatafora J."/>
            <person name="Crous P."/>
            <person name="Grigoriev I."/>
        </authorList>
    </citation>
    <scope>NUCLEOTIDE SEQUENCE</scope>
    <source>
        <strain evidence="4">CBS 133067</strain>
    </source>
</reference>
<dbReference type="Pfam" id="PF17183">
    <property type="entry name" value="Get5_C"/>
    <property type="match status" value="1"/>
</dbReference>
<keyword evidence="5" id="KW-1185">Reference proteome</keyword>
<evidence type="ECO:0008006" key="6">
    <source>
        <dbReference type="Google" id="ProtNLM"/>
    </source>
</evidence>
<dbReference type="EMBL" id="ML978132">
    <property type="protein sequence ID" value="KAF2095219.1"/>
    <property type="molecule type" value="Genomic_DNA"/>
</dbReference>
<dbReference type="AlphaFoldDB" id="A0A9P4I775"/>
<dbReference type="InterPro" id="IPR049256">
    <property type="entry name" value="Get5_C"/>
</dbReference>
<organism evidence="4 5">
    <name type="scientific">Rhizodiscina lignyota</name>
    <dbReference type="NCBI Taxonomy" id="1504668"/>
    <lineage>
        <taxon>Eukaryota</taxon>
        <taxon>Fungi</taxon>
        <taxon>Dikarya</taxon>
        <taxon>Ascomycota</taxon>
        <taxon>Pezizomycotina</taxon>
        <taxon>Dothideomycetes</taxon>
        <taxon>Pleosporomycetidae</taxon>
        <taxon>Aulographales</taxon>
        <taxon>Rhizodiscinaceae</taxon>
        <taxon>Rhizodiscina</taxon>
    </lineage>
</organism>